<dbReference type="STRING" id="253628.A0A0D2AGV9"/>
<dbReference type="PANTHER" id="PTHR33048">
    <property type="entry name" value="PTH11-LIKE INTEGRAL MEMBRANE PROTEIN (AFU_ORTHOLOGUE AFUA_5G11245)"/>
    <property type="match status" value="1"/>
</dbReference>
<evidence type="ECO:0000259" key="8">
    <source>
        <dbReference type="Pfam" id="PF20684"/>
    </source>
</evidence>
<dbReference type="GeneID" id="27311288"/>
<feature type="transmembrane region" description="Helical" evidence="7">
    <location>
        <begin position="272"/>
        <end position="292"/>
    </location>
</feature>
<reference evidence="9 10" key="1">
    <citation type="submission" date="2015-01" db="EMBL/GenBank/DDBJ databases">
        <title>The Genome Sequence of Ochroconis gallopava CBS43764.</title>
        <authorList>
            <consortium name="The Broad Institute Genomics Platform"/>
            <person name="Cuomo C."/>
            <person name="de Hoog S."/>
            <person name="Gorbushina A."/>
            <person name="Stielow B."/>
            <person name="Teixiera M."/>
            <person name="Abouelleil A."/>
            <person name="Chapman S.B."/>
            <person name="Priest M."/>
            <person name="Young S.K."/>
            <person name="Wortman J."/>
            <person name="Nusbaum C."/>
            <person name="Birren B."/>
        </authorList>
    </citation>
    <scope>NUCLEOTIDE SEQUENCE [LARGE SCALE GENOMIC DNA]</scope>
    <source>
        <strain evidence="9 10">CBS 43764</strain>
    </source>
</reference>
<evidence type="ECO:0000256" key="2">
    <source>
        <dbReference type="ARBA" id="ARBA00022692"/>
    </source>
</evidence>
<gene>
    <name evidence="9" type="ORF">PV09_03315</name>
</gene>
<organism evidence="9 10">
    <name type="scientific">Verruconis gallopava</name>
    <dbReference type="NCBI Taxonomy" id="253628"/>
    <lineage>
        <taxon>Eukaryota</taxon>
        <taxon>Fungi</taxon>
        <taxon>Dikarya</taxon>
        <taxon>Ascomycota</taxon>
        <taxon>Pezizomycotina</taxon>
        <taxon>Dothideomycetes</taxon>
        <taxon>Pleosporomycetidae</taxon>
        <taxon>Venturiales</taxon>
        <taxon>Sympoventuriaceae</taxon>
        <taxon>Verruconis</taxon>
    </lineage>
</organism>
<evidence type="ECO:0000256" key="4">
    <source>
        <dbReference type="ARBA" id="ARBA00023136"/>
    </source>
</evidence>
<feature type="transmembrane region" description="Helical" evidence="7">
    <location>
        <begin position="71"/>
        <end position="90"/>
    </location>
</feature>
<dbReference type="GO" id="GO:0016020">
    <property type="term" value="C:membrane"/>
    <property type="evidence" value="ECO:0007669"/>
    <property type="project" value="UniProtKB-SubCell"/>
</dbReference>
<comment type="subcellular location">
    <subcellularLocation>
        <location evidence="1">Membrane</location>
        <topology evidence="1">Multi-pass membrane protein</topology>
    </subcellularLocation>
</comment>
<dbReference type="VEuPathDB" id="FungiDB:PV09_03315"/>
<dbReference type="AlphaFoldDB" id="A0A0D2AGV9"/>
<proteinExistence type="inferred from homology"/>
<name>A0A0D2AGV9_9PEZI</name>
<keyword evidence="4 7" id="KW-0472">Membrane</keyword>
<keyword evidence="10" id="KW-1185">Reference proteome</keyword>
<feature type="transmembrane region" description="Helical" evidence="7">
    <location>
        <begin position="196"/>
        <end position="220"/>
    </location>
</feature>
<evidence type="ECO:0000256" key="6">
    <source>
        <dbReference type="SAM" id="MobiDB-lite"/>
    </source>
</evidence>
<dbReference type="EMBL" id="KN847536">
    <property type="protein sequence ID" value="KIW06153.1"/>
    <property type="molecule type" value="Genomic_DNA"/>
</dbReference>
<evidence type="ECO:0000256" key="5">
    <source>
        <dbReference type="ARBA" id="ARBA00038359"/>
    </source>
</evidence>
<evidence type="ECO:0000256" key="3">
    <source>
        <dbReference type="ARBA" id="ARBA00022989"/>
    </source>
</evidence>
<comment type="similarity">
    <text evidence="5">Belongs to the SAT4 family.</text>
</comment>
<dbReference type="RefSeq" id="XP_016216022.1">
    <property type="nucleotide sequence ID" value="XM_016356499.1"/>
</dbReference>
<evidence type="ECO:0000313" key="9">
    <source>
        <dbReference type="EMBL" id="KIW06153.1"/>
    </source>
</evidence>
<feature type="transmembrane region" description="Helical" evidence="7">
    <location>
        <begin position="31"/>
        <end position="51"/>
    </location>
</feature>
<evidence type="ECO:0000256" key="1">
    <source>
        <dbReference type="ARBA" id="ARBA00004141"/>
    </source>
</evidence>
<feature type="domain" description="Rhodopsin" evidence="8">
    <location>
        <begin position="48"/>
        <end position="297"/>
    </location>
</feature>
<feature type="region of interest" description="Disordered" evidence="6">
    <location>
        <begin position="388"/>
        <end position="408"/>
    </location>
</feature>
<accession>A0A0D2AGV9</accession>
<feature type="transmembrane region" description="Helical" evidence="7">
    <location>
        <begin position="232"/>
        <end position="252"/>
    </location>
</feature>
<feature type="transmembrane region" description="Helical" evidence="7">
    <location>
        <begin position="110"/>
        <end position="131"/>
    </location>
</feature>
<sequence>MAGGIHPPPEVIAEWAAKANYVNPETRGGGIVAMEIVLLIACFLVVALRIYTRIFQSRTYGWDDTVIIFNLIPLTGMAVSLCLALSKYGWNRHAWDIPLDMLYSARKVGFCVQIFYLLSTVATKISILLFYRRLTSRVSTAYLWVIYGSIAFVASFAMAGVITMFVGCRPLSAYWLQVNPLWFSANQGKFFCYNEGVYIVIAASISMVTDFVVCVLPLCLFLKIQIHWKQKLALTAIFGVGFFLCICGILRMVKIVRTYYGTFDITWSSEPVWVWTGIEAHMAVVLASLPALNHFVRKSWNDSSLSSRLRYFTDRHGSRFSSGYKRTQSKSNSEWDGNTQRELANDKQGIHVVQEVHLEEFLRDKSYDDRSGGRNGVNIDEEAMKKDRRAWLDETTSDDDSIRRHRLK</sequence>
<feature type="transmembrane region" description="Helical" evidence="7">
    <location>
        <begin position="143"/>
        <end position="176"/>
    </location>
</feature>
<dbReference type="InterPro" id="IPR052337">
    <property type="entry name" value="SAT4-like"/>
</dbReference>
<evidence type="ECO:0000313" key="10">
    <source>
        <dbReference type="Proteomes" id="UP000053259"/>
    </source>
</evidence>
<dbReference type="Pfam" id="PF20684">
    <property type="entry name" value="Fung_rhodopsin"/>
    <property type="match status" value="1"/>
</dbReference>
<dbReference type="OrthoDB" id="4525788at2759"/>
<dbReference type="PANTHER" id="PTHR33048:SF129">
    <property type="entry name" value="INTEGRAL MEMBRANE PROTEIN-RELATED"/>
    <property type="match status" value="1"/>
</dbReference>
<dbReference type="Proteomes" id="UP000053259">
    <property type="component" value="Unassembled WGS sequence"/>
</dbReference>
<dbReference type="InParanoid" id="A0A0D2AGV9"/>
<keyword evidence="2 7" id="KW-0812">Transmembrane</keyword>
<dbReference type="HOGENOM" id="CLU_028200_25_4_1"/>
<keyword evidence="3 7" id="KW-1133">Transmembrane helix</keyword>
<protein>
    <recommendedName>
        <fullName evidence="8">Rhodopsin domain-containing protein</fullName>
    </recommendedName>
</protein>
<dbReference type="InterPro" id="IPR049326">
    <property type="entry name" value="Rhodopsin_dom_fungi"/>
</dbReference>
<evidence type="ECO:0000256" key="7">
    <source>
        <dbReference type="SAM" id="Phobius"/>
    </source>
</evidence>